<organism evidence="1 2">
    <name type="scientific">Aquisphaera giovannonii</name>
    <dbReference type="NCBI Taxonomy" id="406548"/>
    <lineage>
        <taxon>Bacteria</taxon>
        <taxon>Pseudomonadati</taxon>
        <taxon>Planctomycetota</taxon>
        <taxon>Planctomycetia</taxon>
        <taxon>Isosphaerales</taxon>
        <taxon>Isosphaeraceae</taxon>
        <taxon>Aquisphaera</taxon>
    </lineage>
</organism>
<dbReference type="EMBL" id="CP042997">
    <property type="protein sequence ID" value="QEH38903.1"/>
    <property type="molecule type" value="Genomic_DNA"/>
</dbReference>
<dbReference type="Gene3D" id="3.30.160.250">
    <property type="match status" value="1"/>
</dbReference>
<accession>A0A5B9WEK5</accession>
<evidence type="ECO:0000313" key="2">
    <source>
        <dbReference type="Proteomes" id="UP000324233"/>
    </source>
</evidence>
<evidence type="ECO:0000313" key="1">
    <source>
        <dbReference type="EMBL" id="QEH38903.1"/>
    </source>
</evidence>
<protein>
    <recommendedName>
        <fullName evidence="3">HicB-like antitoxin of toxin-antitoxin system domain-containing protein</fullName>
    </recommendedName>
</protein>
<dbReference type="OrthoDB" id="9797194at2"/>
<name>A0A5B9WEK5_9BACT</name>
<proteinExistence type="predicted"/>
<dbReference type="AlphaFoldDB" id="A0A5B9WEK5"/>
<reference evidence="1 2" key="1">
    <citation type="submission" date="2019-08" db="EMBL/GenBank/DDBJ databases">
        <title>Deep-cultivation of Planctomycetes and their phenomic and genomic characterization uncovers novel biology.</title>
        <authorList>
            <person name="Wiegand S."/>
            <person name="Jogler M."/>
            <person name="Boedeker C."/>
            <person name="Pinto D."/>
            <person name="Vollmers J."/>
            <person name="Rivas-Marin E."/>
            <person name="Kohn T."/>
            <person name="Peeters S.H."/>
            <person name="Heuer A."/>
            <person name="Rast P."/>
            <person name="Oberbeckmann S."/>
            <person name="Bunk B."/>
            <person name="Jeske O."/>
            <person name="Meyerdierks A."/>
            <person name="Storesund J.E."/>
            <person name="Kallscheuer N."/>
            <person name="Luecker S."/>
            <person name="Lage O.M."/>
            <person name="Pohl T."/>
            <person name="Merkel B.J."/>
            <person name="Hornburger P."/>
            <person name="Mueller R.-W."/>
            <person name="Bruemmer F."/>
            <person name="Labrenz M."/>
            <person name="Spormann A.M."/>
            <person name="Op den Camp H."/>
            <person name="Overmann J."/>
            <person name="Amann R."/>
            <person name="Jetten M.S.M."/>
            <person name="Mascher T."/>
            <person name="Medema M.H."/>
            <person name="Devos D.P."/>
            <person name="Kaster A.-K."/>
            <person name="Ovreas L."/>
            <person name="Rohde M."/>
            <person name="Galperin M.Y."/>
            <person name="Jogler C."/>
        </authorList>
    </citation>
    <scope>NUCLEOTIDE SEQUENCE [LARGE SCALE GENOMIC DNA]</scope>
    <source>
        <strain evidence="1 2">OJF2</strain>
    </source>
</reference>
<keyword evidence="2" id="KW-1185">Reference proteome</keyword>
<sequence length="76" mass="8428">MTDSARYIKIVEWSEEDGVFVGQCPGIIGPCCHGTDEVEVYRELCEIVEEWLEIARQEGRPLPPPTAGGDLVPRIA</sequence>
<dbReference type="SUPFAM" id="SSF143100">
    <property type="entry name" value="TTHA1013/TTHA0281-like"/>
    <property type="match status" value="1"/>
</dbReference>
<evidence type="ECO:0008006" key="3">
    <source>
        <dbReference type="Google" id="ProtNLM"/>
    </source>
</evidence>
<gene>
    <name evidence="1" type="ORF">OJF2_75130</name>
</gene>
<dbReference type="RefSeq" id="WP_148598287.1">
    <property type="nucleotide sequence ID" value="NZ_CP042997.1"/>
</dbReference>
<dbReference type="InterPro" id="IPR035069">
    <property type="entry name" value="TTHA1013/TTHA0281-like"/>
</dbReference>
<dbReference type="Proteomes" id="UP000324233">
    <property type="component" value="Chromosome"/>
</dbReference>
<dbReference type="KEGG" id="agv:OJF2_75130"/>